<accession>A0A8J3AHB5</accession>
<evidence type="ECO:0000259" key="3">
    <source>
        <dbReference type="PROSITE" id="PS50893"/>
    </source>
</evidence>
<keyword evidence="5" id="KW-1185">Reference proteome</keyword>
<keyword evidence="2" id="KW-0067">ATP-binding</keyword>
<dbReference type="SUPFAM" id="SSF52540">
    <property type="entry name" value="P-loop containing nucleoside triphosphate hydrolases"/>
    <property type="match status" value="1"/>
</dbReference>
<evidence type="ECO:0000256" key="2">
    <source>
        <dbReference type="ARBA" id="ARBA00022840"/>
    </source>
</evidence>
<organism evidence="4 5">
    <name type="scientific">Egicoccus halophilus</name>
    <dbReference type="NCBI Taxonomy" id="1670830"/>
    <lineage>
        <taxon>Bacteria</taxon>
        <taxon>Bacillati</taxon>
        <taxon>Actinomycetota</taxon>
        <taxon>Nitriliruptoria</taxon>
        <taxon>Egicoccales</taxon>
        <taxon>Egicoccaceae</taxon>
        <taxon>Egicoccus</taxon>
    </lineage>
</organism>
<evidence type="ECO:0000313" key="4">
    <source>
        <dbReference type="EMBL" id="GGI08530.1"/>
    </source>
</evidence>
<dbReference type="Gene3D" id="3.40.50.300">
    <property type="entry name" value="P-loop containing nucleotide triphosphate hydrolases"/>
    <property type="match status" value="1"/>
</dbReference>
<dbReference type="Pfam" id="PF00005">
    <property type="entry name" value="ABC_tran"/>
    <property type="match status" value="1"/>
</dbReference>
<dbReference type="CDD" id="cd03230">
    <property type="entry name" value="ABC_DR_subfamily_A"/>
    <property type="match status" value="1"/>
</dbReference>
<dbReference type="Proteomes" id="UP000650511">
    <property type="component" value="Unassembled WGS sequence"/>
</dbReference>
<dbReference type="InterPro" id="IPR027417">
    <property type="entry name" value="P-loop_NTPase"/>
</dbReference>
<dbReference type="SMART" id="SM00382">
    <property type="entry name" value="AAA"/>
    <property type="match status" value="1"/>
</dbReference>
<dbReference type="InterPro" id="IPR003593">
    <property type="entry name" value="AAA+_ATPase"/>
</dbReference>
<gene>
    <name evidence="4" type="ORF">GCM10011354_29540</name>
</gene>
<comment type="caution">
    <text evidence="4">The sequence shown here is derived from an EMBL/GenBank/DDBJ whole genome shotgun (WGS) entry which is preliminary data.</text>
</comment>
<reference evidence="4" key="1">
    <citation type="journal article" date="2014" name="Int. J. Syst. Evol. Microbiol.">
        <title>Complete genome sequence of Corynebacterium casei LMG S-19264T (=DSM 44701T), isolated from a smear-ripened cheese.</title>
        <authorList>
            <consortium name="US DOE Joint Genome Institute (JGI-PGF)"/>
            <person name="Walter F."/>
            <person name="Albersmeier A."/>
            <person name="Kalinowski J."/>
            <person name="Ruckert C."/>
        </authorList>
    </citation>
    <scope>NUCLEOTIDE SEQUENCE</scope>
    <source>
        <strain evidence="4">CGMCC 1.14988</strain>
    </source>
</reference>
<name>A0A8J3AHB5_9ACTN</name>
<keyword evidence="1" id="KW-0547">Nucleotide-binding</keyword>
<dbReference type="PROSITE" id="PS50893">
    <property type="entry name" value="ABC_TRANSPORTER_2"/>
    <property type="match status" value="1"/>
</dbReference>
<evidence type="ECO:0000313" key="5">
    <source>
        <dbReference type="Proteomes" id="UP000650511"/>
    </source>
</evidence>
<dbReference type="EMBL" id="BMHA01000012">
    <property type="protein sequence ID" value="GGI08530.1"/>
    <property type="molecule type" value="Genomic_DNA"/>
</dbReference>
<dbReference type="GO" id="GO:0005524">
    <property type="term" value="F:ATP binding"/>
    <property type="evidence" value="ECO:0007669"/>
    <property type="project" value="UniProtKB-KW"/>
</dbReference>
<protein>
    <recommendedName>
        <fullName evidence="3">ABC transporter domain-containing protein</fullName>
    </recommendedName>
</protein>
<dbReference type="InterPro" id="IPR003439">
    <property type="entry name" value="ABC_transporter-like_ATP-bd"/>
</dbReference>
<evidence type="ECO:0000256" key="1">
    <source>
        <dbReference type="ARBA" id="ARBA00022741"/>
    </source>
</evidence>
<reference evidence="4" key="2">
    <citation type="submission" date="2020-09" db="EMBL/GenBank/DDBJ databases">
        <authorList>
            <person name="Sun Q."/>
            <person name="Zhou Y."/>
        </authorList>
    </citation>
    <scope>NUCLEOTIDE SEQUENCE</scope>
    <source>
        <strain evidence="4">CGMCC 1.14988</strain>
    </source>
</reference>
<sequence length="282" mass="30659">MPTDAVSQTRGLSASRAAVVVAEDVWRTFPGQRGVRGLSMTVPEGTIFGLIGPSGSGKSTIVKLMLGMEAPERGQLRVLGVAPEGFDSALRRRMGYLPQSAAFYPELSMRHNLHLMASLYGMPSRSRFLPGRRARKARRRIADTLSFLDLEDRQKVRLSKASGGEQRRLGLAAALVHEPELLVLDEPTAGVDPLLRRRIWDRLETLRDAGTTVFVTTQYVEEAADCDLVGFLVDGRMVVVNSPSGLRSAAYGDAPPDGATFDDVFVTLLERYRAGTGDAADA</sequence>
<dbReference type="AlphaFoldDB" id="A0A8J3AHB5"/>
<dbReference type="PANTHER" id="PTHR43038">
    <property type="entry name" value="ATP-BINDING CASSETTE, SUB-FAMILY H, MEMBER 1"/>
    <property type="match status" value="1"/>
</dbReference>
<feature type="domain" description="ABC transporter" evidence="3">
    <location>
        <begin position="20"/>
        <end position="259"/>
    </location>
</feature>
<dbReference type="PANTHER" id="PTHR43038:SF3">
    <property type="entry name" value="ABC TRANSPORTER G FAMILY MEMBER 20 ISOFORM X1"/>
    <property type="match status" value="1"/>
</dbReference>
<dbReference type="GO" id="GO:0016887">
    <property type="term" value="F:ATP hydrolysis activity"/>
    <property type="evidence" value="ECO:0007669"/>
    <property type="project" value="InterPro"/>
</dbReference>
<proteinExistence type="predicted"/>